<dbReference type="RefSeq" id="WP_092439365.1">
    <property type="nucleotide sequence ID" value="NZ_FMYP01000047.1"/>
</dbReference>
<sequence length="294" mass="32673">MISNRFITLSNGSRFSIAIIFIVFSMFLVVGLTDLLGFGALLDGSAINTPEGITAMKVSQMVQTIVMFLLPAILLALVFSPTPLAYLGINRGAMAKTFLLTLLLALSISPVIRLLSDINELIPMPQWALETEARVEKLTIAFLGVKTIGGLVFNLFLVAVLPAIAEEFLFRGLFQRIFSDWTKNDHLAIWLSAALFSAVHFQFQGFIPRLFLGGLFGYLFLFSKSLWVPIFAHFINNSMVVLAFYLYKTGTITQNPETYEADLVSPWTILISLLAVGLVLYTIHKDEKNRLKPA</sequence>
<dbReference type="GO" id="GO:0004175">
    <property type="term" value="F:endopeptidase activity"/>
    <property type="evidence" value="ECO:0007669"/>
    <property type="project" value="UniProtKB-ARBA"/>
</dbReference>
<feature type="transmembrane region" description="Helical" evidence="1">
    <location>
        <begin position="186"/>
        <end position="207"/>
    </location>
</feature>
<keyword evidence="4" id="KW-1185">Reference proteome</keyword>
<feature type="transmembrane region" description="Helical" evidence="1">
    <location>
        <begin position="267"/>
        <end position="284"/>
    </location>
</feature>
<proteinExistence type="predicted"/>
<evidence type="ECO:0000313" key="4">
    <source>
        <dbReference type="Proteomes" id="UP000199452"/>
    </source>
</evidence>
<feature type="transmembrane region" description="Helical" evidence="1">
    <location>
        <begin position="61"/>
        <end position="86"/>
    </location>
</feature>
<keyword evidence="1" id="KW-1133">Transmembrane helix</keyword>
<evidence type="ECO:0000256" key="1">
    <source>
        <dbReference type="SAM" id="Phobius"/>
    </source>
</evidence>
<organism evidence="3 4">
    <name type="scientific">Williamwhitmania taraxaci</name>
    <dbReference type="NCBI Taxonomy" id="1640674"/>
    <lineage>
        <taxon>Bacteria</taxon>
        <taxon>Pseudomonadati</taxon>
        <taxon>Bacteroidota</taxon>
        <taxon>Bacteroidia</taxon>
        <taxon>Bacteroidales</taxon>
        <taxon>Williamwhitmaniaceae</taxon>
        <taxon>Williamwhitmania</taxon>
    </lineage>
</organism>
<dbReference type="EMBL" id="FMYP01000047">
    <property type="protein sequence ID" value="SDC73622.1"/>
    <property type="molecule type" value="Genomic_DNA"/>
</dbReference>
<keyword evidence="1" id="KW-0472">Membrane</keyword>
<dbReference type="OrthoDB" id="1523022at2"/>
<gene>
    <name evidence="3" type="ORF">SAMN05216323_104726</name>
</gene>
<feature type="domain" description="CAAX prenyl protease 2/Lysostaphin resistance protein A-like" evidence="2">
    <location>
        <begin position="151"/>
        <end position="239"/>
    </location>
</feature>
<dbReference type="Proteomes" id="UP000199452">
    <property type="component" value="Unassembled WGS sequence"/>
</dbReference>
<dbReference type="AlphaFoldDB" id="A0A1G6P091"/>
<dbReference type="STRING" id="1640674.SAMN05216323_104726"/>
<accession>A0A1G6P091</accession>
<protein>
    <recommendedName>
        <fullName evidence="2">CAAX prenyl protease 2/Lysostaphin resistance protein A-like domain-containing protein</fullName>
    </recommendedName>
</protein>
<evidence type="ECO:0000259" key="2">
    <source>
        <dbReference type="Pfam" id="PF02517"/>
    </source>
</evidence>
<dbReference type="GO" id="GO:0080120">
    <property type="term" value="P:CAAX-box protein maturation"/>
    <property type="evidence" value="ECO:0007669"/>
    <property type="project" value="UniProtKB-ARBA"/>
</dbReference>
<dbReference type="InterPro" id="IPR003675">
    <property type="entry name" value="Rce1/LyrA-like_dom"/>
</dbReference>
<feature type="transmembrane region" description="Helical" evidence="1">
    <location>
        <begin position="15"/>
        <end position="41"/>
    </location>
</feature>
<reference evidence="3 4" key="1">
    <citation type="submission" date="2016-09" db="EMBL/GenBank/DDBJ databases">
        <authorList>
            <person name="Capua I."/>
            <person name="De Benedictis P."/>
            <person name="Joannis T."/>
            <person name="Lombin L.H."/>
            <person name="Cattoli G."/>
        </authorList>
    </citation>
    <scope>NUCLEOTIDE SEQUENCE [LARGE SCALE GENOMIC DNA]</scope>
    <source>
        <strain evidence="3 4">A7P-90m</strain>
    </source>
</reference>
<name>A0A1G6P091_9BACT</name>
<keyword evidence="1" id="KW-0812">Transmembrane</keyword>
<evidence type="ECO:0000313" key="3">
    <source>
        <dbReference type="EMBL" id="SDC73622.1"/>
    </source>
</evidence>
<dbReference type="Pfam" id="PF02517">
    <property type="entry name" value="Rce1-like"/>
    <property type="match status" value="1"/>
</dbReference>
<dbReference type="PANTHER" id="PTHR43592:SF15">
    <property type="entry name" value="CAAX AMINO TERMINAL PROTEASE FAMILY PROTEIN"/>
    <property type="match status" value="1"/>
</dbReference>
<dbReference type="PANTHER" id="PTHR43592">
    <property type="entry name" value="CAAX AMINO TERMINAL PROTEASE"/>
    <property type="match status" value="1"/>
</dbReference>
<feature type="transmembrane region" description="Helical" evidence="1">
    <location>
        <begin position="138"/>
        <end position="165"/>
    </location>
</feature>